<evidence type="ECO:0000259" key="2">
    <source>
        <dbReference type="Pfam" id="PF01965"/>
    </source>
</evidence>
<dbReference type="Pfam" id="PF01965">
    <property type="entry name" value="DJ-1_PfpI"/>
    <property type="match status" value="1"/>
</dbReference>
<dbReference type="AlphaFoldDB" id="A0A4R4UDK9"/>
<keyword evidence="4" id="KW-1185">Reference proteome</keyword>
<reference evidence="3 4" key="1">
    <citation type="submission" date="2019-03" db="EMBL/GenBank/DDBJ databases">
        <title>Draft genome sequences of novel Actinobacteria.</title>
        <authorList>
            <person name="Sahin N."/>
            <person name="Ay H."/>
            <person name="Saygin H."/>
        </authorList>
    </citation>
    <scope>NUCLEOTIDE SEQUENCE [LARGE SCALE GENOMIC DNA]</scope>
    <source>
        <strain evidence="3 4">KC310</strain>
    </source>
</reference>
<dbReference type="Proteomes" id="UP000295258">
    <property type="component" value="Unassembled WGS sequence"/>
</dbReference>
<feature type="transmembrane region" description="Helical" evidence="1">
    <location>
        <begin position="144"/>
        <end position="165"/>
    </location>
</feature>
<feature type="transmembrane region" description="Helical" evidence="1">
    <location>
        <begin position="21"/>
        <end position="42"/>
    </location>
</feature>
<name>A0A4R4UDK9_9ACTN</name>
<keyword evidence="1" id="KW-0472">Membrane</keyword>
<feature type="transmembrane region" description="Helical" evidence="1">
    <location>
        <begin position="103"/>
        <end position="123"/>
    </location>
</feature>
<dbReference type="PANTHER" id="PTHR43130:SF3">
    <property type="entry name" value="HTH-TYPE TRANSCRIPTIONAL REGULATOR RV1931C"/>
    <property type="match status" value="1"/>
</dbReference>
<dbReference type="InterPro" id="IPR002818">
    <property type="entry name" value="DJ-1/PfpI"/>
</dbReference>
<dbReference type="PANTHER" id="PTHR43130">
    <property type="entry name" value="ARAC-FAMILY TRANSCRIPTIONAL REGULATOR"/>
    <property type="match status" value="1"/>
</dbReference>
<proteinExistence type="predicted"/>
<dbReference type="InterPro" id="IPR029062">
    <property type="entry name" value="Class_I_gatase-like"/>
</dbReference>
<keyword evidence="1" id="KW-1133">Transmembrane helix</keyword>
<feature type="transmembrane region" description="Helical" evidence="1">
    <location>
        <begin position="547"/>
        <end position="573"/>
    </location>
</feature>
<dbReference type="RefSeq" id="WP_132606144.1">
    <property type="nucleotide sequence ID" value="NZ_SMKO01000259.1"/>
</dbReference>
<dbReference type="InterPro" id="IPR052158">
    <property type="entry name" value="INH-QAR"/>
</dbReference>
<evidence type="ECO:0000256" key="1">
    <source>
        <dbReference type="SAM" id="Phobius"/>
    </source>
</evidence>
<gene>
    <name evidence="3" type="ORF">E1292_46190</name>
</gene>
<protein>
    <submittedName>
        <fullName evidence="3">AraC family transcriptional regulator</fullName>
    </submittedName>
</protein>
<evidence type="ECO:0000313" key="3">
    <source>
        <dbReference type="EMBL" id="TDC87986.1"/>
    </source>
</evidence>
<dbReference type="Gene3D" id="3.40.50.880">
    <property type="match status" value="1"/>
</dbReference>
<feature type="transmembrane region" description="Helical" evidence="1">
    <location>
        <begin position="48"/>
        <end position="68"/>
    </location>
</feature>
<evidence type="ECO:0000313" key="4">
    <source>
        <dbReference type="Proteomes" id="UP000295258"/>
    </source>
</evidence>
<dbReference type="SUPFAM" id="SSF52317">
    <property type="entry name" value="Class I glutamine amidotransferase-like"/>
    <property type="match status" value="1"/>
</dbReference>
<comment type="caution">
    <text evidence="3">The sequence shown here is derived from an EMBL/GenBank/DDBJ whole genome shotgun (WGS) entry which is preliminary data.</text>
</comment>
<feature type="transmembrane region" description="Helical" evidence="1">
    <location>
        <begin position="80"/>
        <end position="97"/>
    </location>
</feature>
<accession>A0A4R4UDK9</accession>
<dbReference type="EMBL" id="SMKO01000259">
    <property type="protein sequence ID" value="TDC87986.1"/>
    <property type="molecule type" value="Genomic_DNA"/>
</dbReference>
<sequence length="580" mass="62093">MTNHERRPGGARTAARLVWHYLELVIAAALGMMLLDPLWVSVLKVGRFDVYILLMAAAMAAGVVLWMLVRRHARPRMAEMGAAVFLPFPVLLVPYWLGVLPAALVSLVGHVIPLVLMAAAMVWRRAEYADPRHRFRFRARWFRGTAIVLAALLLPGAVSAVNTVGKFGDLYTARADAVTVRPAPKAHDPAKPTVALLTGSGGTNVADLLGPYEVLAGTGRVNTYVVSPGSRLVPLTGGLDLVPDLTFGELARLLSDRNDKLDAVVIPALHDLGAAELGSISRWLREQSAVGAVPMSVCNGARTFAASGLLDGRSATSHWLRMAGLRDDFPDVGWVTGVRYVDDGDIITTAGVLSGIDGALRLLERLVDPGAAREAARRVHWRHYSPGASSRIPESELQPPDVVVGLNSSYQPGPSSIGIRVAEGIGELELASAFISYTEHAMVGRTVALGDGPFRSRHGLTFVPRSTVAAAADGLDRLLVPGLDAARGQVMGAVAGLRPVYLHAEEEFAFDPVLRDIARTYDVQTARWTAKTLEYPVSDVELSGSAWPWPATIVPLVLALLGAAAAVAAGLVFRRIRTRH</sequence>
<organism evidence="3 4">
    <name type="scientific">Nonomuraea deserti</name>
    <dbReference type="NCBI Taxonomy" id="1848322"/>
    <lineage>
        <taxon>Bacteria</taxon>
        <taxon>Bacillati</taxon>
        <taxon>Actinomycetota</taxon>
        <taxon>Actinomycetes</taxon>
        <taxon>Streptosporangiales</taxon>
        <taxon>Streptosporangiaceae</taxon>
        <taxon>Nonomuraea</taxon>
    </lineage>
</organism>
<feature type="domain" description="DJ-1/PfpI" evidence="2">
    <location>
        <begin position="195"/>
        <end position="364"/>
    </location>
</feature>
<keyword evidence="1" id="KW-0812">Transmembrane</keyword>